<comment type="caution">
    <text evidence="8">The sequence shown here is derived from an EMBL/GenBank/DDBJ whole genome shotgun (WGS) entry which is preliminary data.</text>
</comment>
<dbReference type="Proteomes" id="UP000027601">
    <property type="component" value="Unassembled WGS sequence"/>
</dbReference>
<keyword evidence="4" id="KW-0472">Membrane</keyword>
<evidence type="ECO:0000256" key="1">
    <source>
        <dbReference type="ARBA" id="ARBA00004442"/>
    </source>
</evidence>
<reference evidence="8 9" key="1">
    <citation type="journal article" date="2015" name="Microbes Environ.">
        <title>Distribution and evolution of nitrogen fixation genes in the phylum bacteroidetes.</title>
        <authorList>
            <person name="Inoue J."/>
            <person name="Oshima K."/>
            <person name="Suda W."/>
            <person name="Sakamoto M."/>
            <person name="Iino T."/>
            <person name="Noda S."/>
            <person name="Hongoh Y."/>
            <person name="Hattori M."/>
            <person name="Ohkuma M."/>
        </authorList>
    </citation>
    <scope>NUCLEOTIDE SEQUENCE [LARGE SCALE GENOMIC DNA]</scope>
    <source>
        <strain evidence="8 9">JCM 15093</strain>
    </source>
</reference>
<dbReference type="SUPFAM" id="SSF48452">
    <property type="entry name" value="TPR-like"/>
    <property type="match status" value="1"/>
</dbReference>
<keyword evidence="3" id="KW-0732">Signal</keyword>
<dbReference type="Gene3D" id="1.25.40.390">
    <property type="match status" value="1"/>
</dbReference>
<accession>A0A069D4X1</accession>
<keyword evidence="5" id="KW-0998">Cell outer membrane</keyword>
<feature type="domain" description="SusD-like N-terminal" evidence="7">
    <location>
        <begin position="22"/>
        <end position="227"/>
    </location>
</feature>
<keyword evidence="9" id="KW-1185">Reference proteome</keyword>
<proteinExistence type="inferred from homology"/>
<gene>
    <name evidence="8" type="ORF">JCM15093_2633</name>
</gene>
<name>A0A069D4X1_9BACE</name>
<protein>
    <submittedName>
        <fullName evidence="8">Outer membrane protein</fullName>
    </submittedName>
</protein>
<dbReference type="OrthoDB" id="9792139at2"/>
<dbReference type="GO" id="GO:0009279">
    <property type="term" value="C:cell outer membrane"/>
    <property type="evidence" value="ECO:0007669"/>
    <property type="project" value="UniProtKB-SubCell"/>
</dbReference>
<dbReference type="Pfam" id="PF07980">
    <property type="entry name" value="SusD_RagB"/>
    <property type="match status" value="1"/>
</dbReference>
<dbReference type="InterPro" id="IPR012944">
    <property type="entry name" value="SusD_RagB_dom"/>
</dbReference>
<dbReference type="Pfam" id="PF14322">
    <property type="entry name" value="SusD-like_3"/>
    <property type="match status" value="1"/>
</dbReference>
<evidence type="ECO:0000256" key="3">
    <source>
        <dbReference type="ARBA" id="ARBA00022729"/>
    </source>
</evidence>
<dbReference type="AlphaFoldDB" id="A0A069D4X1"/>
<dbReference type="InterPro" id="IPR033985">
    <property type="entry name" value="SusD-like_N"/>
</dbReference>
<evidence type="ECO:0000313" key="9">
    <source>
        <dbReference type="Proteomes" id="UP000027601"/>
    </source>
</evidence>
<evidence type="ECO:0000259" key="7">
    <source>
        <dbReference type="Pfam" id="PF14322"/>
    </source>
</evidence>
<comment type="subcellular location">
    <subcellularLocation>
        <location evidence="1">Cell outer membrane</location>
    </subcellularLocation>
</comment>
<organism evidence="8 9">
    <name type="scientific">Bacteroides graminisolvens DSM 19988 = JCM 15093</name>
    <dbReference type="NCBI Taxonomy" id="1121097"/>
    <lineage>
        <taxon>Bacteria</taxon>
        <taxon>Pseudomonadati</taxon>
        <taxon>Bacteroidota</taxon>
        <taxon>Bacteroidia</taxon>
        <taxon>Bacteroidales</taxon>
        <taxon>Bacteroidaceae</taxon>
        <taxon>Bacteroides</taxon>
    </lineage>
</organism>
<dbReference type="RefSeq" id="WP_024997069.1">
    <property type="nucleotide sequence ID" value="NZ_BAJS01000019.1"/>
</dbReference>
<evidence type="ECO:0000313" key="8">
    <source>
        <dbReference type="EMBL" id="GAK37385.1"/>
    </source>
</evidence>
<evidence type="ECO:0000256" key="5">
    <source>
        <dbReference type="ARBA" id="ARBA00023237"/>
    </source>
</evidence>
<feature type="domain" description="RagB/SusD" evidence="6">
    <location>
        <begin position="287"/>
        <end position="575"/>
    </location>
</feature>
<evidence type="ECO:0000256" key="2">
    <source>
        <dbReference type="ARBA" id="ARBA00006275"/>
    </source>
</evidence>
<evidence type="ECO:0000256" key="4">
    <source>
        <dbReference type="ARBA" id="ARBA00023136"/>
    </source>
</evidence>
<dbReference type="eggNOG" id="COG0446">
    <property type="taxonomic scope" value="Bacteria"/>
</dbReference>
<comment type="similarity">
    <text evidence="2">Belongs to the SusD family.</text>
</comment>
<evidence type="ECO:0000259" key="6">
    <source>
        <dbReference type="Pfam" id="PF07980"/>
    </source>
</evidence>
<dbReference type="InterPro" id="IPR011990">
    <property type="entry name" value="TPR-like_helical_dom_sf"/>
</dbReference>
<dbReference type="EMBL" id="BAJS01000019">
    <property type="protein sequence ID" value="GAK37385.1"/>
    <property type="molecule type" value="Genomic_DNA"/>
</dbReference>
<sequence length="577" mass="65595">MKKLIYTAILGLSLMCGSCTDFLEDQLPQGTISDEQLKNPAYIDNLVISAYAVWITAEDINSSFSMWNYDVRSDDAYKGGNGTEDGDVFHSLDISQGIMTTAWNISDMWQRLYNCISRVNTALQLLEQVDEHTYSLKQQRIAEMRFLRAHGHFLLKRLYKKIPFANDANLSPEEYNYLSNTTYNNDEGWQQIADDFLFAYDNLPVKQADKGRPAKAAAAAYLAKTYLYKAYHQDNADSHEVTSLSTEDLVKVVQYTDNAIMSAGGYGLESDIHNNFRPEPQYENGIESLWAMQYSMNDGTNNGNCNWSYGLIVPNIPGVTDGGCDFYKPSQNLVNAFRTDANGHPLLDSFNNTDYNSQSDYADPRLFLTVGMPGFPYEFNKNYMMDQSTTWSRSNGLYGYYVTLKHNVDPDGDYLIKGAWWGSPMNRIVLRYSDVLLMRAEALIQLNDGRIAEAISLINEVRNRAKQSTAMIADYEMEYGVRFNVQPYTGSYSQADALKLLKFERRVELALESERFFDLVRWGEAAEVLNKFYAEEAADCTIYTNASFTKNKNEYLPIPFAQMSASNGNYTQNCGNW</sequence>